<evidence type="ECO:0000256" key="2">
    <source>
        <dbReference type="ARBA" id="ARBA00022695"/>
    </source>
</evidence>
<name>A0AAE1E369_9GAST</name>
<dbReference type="PANTHER" id="PTHR37984:SF5">
    <property type="entry name" value="PROTEIN NYNRIN-LIKE"/>
    <property type="match status" value="1"/>
</dbReference>
<dbReference type="Gene3D" id="3.30.70.270">
    <property type="match status" value="2"/>
</dbReference>
<keyword evidence="4" id="KW-0378">Hydrolase</keyword>
<evidence type="ECO:0000259" key="5">
    <source>
        <dbReference type="Pfam" id="PF00078"/>
    </source>
</evidence>
<dbReference type="InterPro" id="IPR050951">
    <property type="entry name" value="Retrovirus_Pol_polyprotein"/>
</dbReference>
<dbReference type="Gene3D" id="2.40.70.10">
    <property type="entry name" value="Acid Proteases"/>
    <property type="match status" value="1"/>
</dbReference>
<proteinExistence type="predicted"/>
<dbReference type="InterPro" id="IPR043128">
    <property type="entry name" value="Rev_trsase/Diguanyl_cyclase"/>
</dbReference>
<dbReference type="Gene3D" id="3.10.10.10">
    <property type="entry name" value="HIV Type 1 Reverse Transcriptase, subunit A, domain 1"/>
    <property type="match status" value="1"/>
</dbReference>
<dbReference type="AlphaFoldDB" id="A0AAE1E369"/>
<keyword evidence="2" id="KW-0548">Nucleotidyltransferase</keyword>
<organism evidence="6 7">
    <name type="scientific">Elysia crispata</name>
    <name type="common">lettuce slug</name>
    <dbReference type="NCBI Taxonomy" id="231223"/>
    <lineage>
        <taxon>Eukaryota</taxon>
        <taxon>Metazoa</taxon>
        <taxon>Spiralia</taxon>
        <taxon>Lophotrochozoa</taxon>
        <taxon>Mollusca</taxon>
        <taxon>Gastropoda</taxon>
        <taxon>Heterobranchia</taxon>
        <taxon>Euthyneura</taxon>
        <taxon>Panpulmonata</taxon>
        <taxon>Sacoglossa</taxon>
        <taxon>Placobranchoidea</taxon>
        <taxon>Plakobranchidae</taxon>
        <taxon>Elysia</taxon>
    </lineage>
</organism>
<keyword evidence="7" id="KW-1185">Reference proteome</keyword>
<evidence type="ECO:0000256" key="4">
    <source>
        <dbReference type="ARBA" id="ARBA00022759"/>
    </source>
</evidence>
<accession>A0AAE1E369</accession>
<dbReference type="SUPFAM" id="SSF56672">
    <property type="entry name" value="DNA/RNA polymerases"/>
    <property type="match status" value="1"/>
</dbReference>
<dbReference type="InterPro" id="IPR000477">
    <property type="entry name" value="RT_dom"/>
</dbReference>
<comment type="caution">
    <text evidence="6">The sequence shown here is derived from an EMBL/GenBank/DDBJ whole genome shotgun (WGS) entry which is preliminary data.</text>
</comment>
<dbReference type="FunFam" id="3.30.70.270:FF:000003">
    <property type="entry name" value="Transposon Ty3-G Gag-Pol polyprotein"/>
    <property type="match status" value="1"/>
</dbReference>
<feature type="domain" description="Reverse transcriptase" evidence="5">
    <location>
        <begin position="348"/>
        <end position="421"/>
    </location>
</feature>
<evidence type="ECO:0000313" key="6">
    <source>
        <dbReference type="EMBL" id="KAK3791835.1"/>
    </source>
</evidence>
<keyword evidence="4" id="KW-0255">Endonuclease</keyword>
<evidence type="ECO:0000313" key="7">
    <source>
        <dbReference type="Proteomes" id="UP001283361"/>
    </source>
</evidence>
<keyword evidence="1" id="KW-0808">Transferase</keyword>
<dbReference type="Proteomes" id="UP001283361">
    <property type="component" value="Unassembled WGS sequence"/>
</dbReference>
<dbReference type="InterPro" id="IPR043502">
    <property type="entry name" value="DNA/RNA_pol_sf"/>
</dbReference>
<evidence type="ECO:0000256" key="3">
    <source>
        <dbReference type="ARBA" id="ARBA00022722"/>
    </source>
</evidence>
<evidence type="ECO:0000256" key="1">
    <source>
        <dbReference type="ARBA" id="ARBA00022679"/>
    </source>
</evidence>
<keyword evidence="3" id="KW-0540">Nuclease</keyword>
<dbReference type="Pfam" id="PF00078">
    <property type="entry name" value="RVT_1"/>
    <property type="match status" value="1"/>
</dbReference>
<dbReference type="SUPFAM" id="SSF50630">
    <property type="entry name" value="Acid proteases"/>
    <property type="match status" value="1"/>
</dbReference>
<protein>
    <recommendedName>
        <fullName evidence="5">Reverse transcriptase domain-containing protein</fullName>
    </recommendedName>
</protein>
<dbReference type="EMBL" id="JAWDGP010001428">
    <property type="protein sequence ID" value="KAK3791835.1"/>
    <property type="molecule type" value="Genomic_DNA"/>
</dbReference>
<gene>
    <name evidence="6" type="ORF">RRG08_026738</name>
</gene>
<reference evidence="6" key="1">
    <citation type="journal article" date="2023" name="G3 (Bethesda)">
        <title>A reference genome for the long-term kleptoplast-retaining sea slug Elysia crispata morphotype clarki.</title>
        <authorList>
            <person name="Eastman K.E."/>
            <person name="Pendleton A.L."/>
            <person name="Shaikh M.A."/>
            <person name="Suttiyut T."/>
            <person name="Ogas R."/>
            <person name="Tomko P."/>
            <person name="Gavelis G."/>
            <person name="Widhalm J.R."/>
            <person name="Wisecaver J.H."/>
        </authorList>
    </citation>
    <scope>NUCLEOTIDE SEQUENCE</scope>
    <source>
        <strain evidence="6">ECLA1</strain>
    </source>
</reference>
<sequence>MALKLNPPNQMIFKTEGGHLAERWKTWKETMMLYLDFAMKNNTEKEKCQAILYVNSVDALRKKERYGKKGSYQKKNKDFPANKTSFISKRCTKCLTEHPPRKCPANGKQCLNCSKFNHFAKACRIPRKTKKLHEVEQGQSGSENEEEFQVGTVKDTHPKSEWKITLNVRAQTITAKVDTGAQANVMSKFTAEKLGAMIEKSSVKLTAYSGDKIPVFGQVSLPCFYKGEKYWMKFIVTSTEGAQTIIGLDSSEKLNLIRRVDELNNNKNIEDLVEKYKDAFGELGMLKTHYHMRIDENIEPIVSAARKIPHSQRDKVETELKRMEKLGVISKDEEPTDWVNPIIVVNKPNAPEVYQKSMDKFFGDLEGIACYVDDLCVWSNSFEQHFERQEEVFKRARECGLKFNAGKCEFIKEEIDYLGQVFTENGIKVDQKKISAIINMSIPKSKQELMRFLGKMTYLMKFIPEMSSKTAPL</sequence>
<dbReference type="PANTHER" id="PTHR37984">
    <property type="entry name" value="PROTEIN CBG26694"/>
    <property type="match status" value="1"/>
</dbReference>
<dbReference type="InterPro" id="IPR021109">
    <property type="entry name" value="Peptidase_aspartic_dom_sf"/>
</dbReference>